<dbReference type="EMBL" id="BDGG01000015">
    <property type="protein sequence ID" value="GAV07339.1"/>
    <property type="molecule type" value="Genomic_DNA"/>
</dbReference>
<dbReference type="AlphaFoldDB" id="A0A1D1W8F6"/>
<protein>
    <submittedName>
        <fullName evidence="2">Uncharacterized protein</fullName>
    </submittedName>
</protein>
<comment type="caution">
    <text evidence="2">The sequence shown here is derived from an EMBL/GenBank/DDBJ whole genome shotgun (WGS) entry which is preliminary data.</text>
</comment>
<evidence type="ECO:0000313" key="3">
    <source>
        <dbReference type="Proteomes" id="UP000186922"/>
    </source>
</evidence>
<evidence type="ECO:0000256" key="1">
    <source>
        <dbReference type="SAM" id="MobiDB-lite"/>
    </source>
</evidence>
<keyword evidence="3" id="KW-1185">Reference proteome</keyword>
<accession>A0A1D1W8F6</accession>
<name>A0A1D1W8F6_RAMVA</name>
<sequence length="104" mass="12157">MSYYRGFLRTCHLGGQHHQNHPDHSRLHHGGPDGKQTSQCRWRNYHHPPRGPQRSSTALRHQHPALIQRCNIRLSFQLCTFQFCILPILYPGNPTADRQQTIKI</sequence>
<dbReference type="Proteomes" id="UP000186922">
    <property type="component" value="Unassembled WGS sequence"/>
</dbReference>
<proteinExistence type="predicted"/>
<gene>
    <name evidence="2" type="primary">RvY_17180</name>
    <name evidence="2" type="synonym">RvY_17180.2</name>
    <name evidence="2" type="ORF">RvY_17180-2</name>
</gene>
<reference evidence="2 3" key="1">
    <citation type="journal article" date="2016" name="Nat. Commun.">
        <title>Extremotolerant tardigrade genome and improved radiotolerance of human cultured cells by tardigrade-unique protein.</title>
        <authorList>
            <person name="Hashimoto T."/>
            <person name="Horikawa D.D."/>
            <person name="Saito Y."/>
            <person name="Kuwahara H."/>
            <person name="Kozuka-Hata H."/>
            <person name="Shin-I T."/>
            <person name="Minakuchi Y."/>
            <person name="Ohishi K."/>
            <person name="Motoyama A."/>
            <person name="Aizu T."/>
            <person name="Enomoto A."/>
            <person name="Kondo K."/>
            <person name="Tanaka S."/>
            <person name="Hara Y."/>
            <person name="Koshikawa S."/>
            <person name="Sagara H."/>
            <person name="Miura T."/>
            <person name="Yokobori S."/>
            <person name="Miyagawa K."/>
            <person name="Suzuki Y."/>
            <person name="Kubo T."/>
            <person name="Oyama M."/>
            <person name="Kohara Y."/>
            <person name="Fujiyama A."/>
            <person name="Arakawa K."/>
            <person name="Katayama T."/>
            <person name="Toyoda A."/>
            <person name="Kunieda T."/>
        </authorList>
    </citation>
    <scope>NUCLEOTIDE SEQUENCE [LARGE SCALE GENOMIC DNA]</scope>
    <source>
        <strain evidence="2 3">YOKOZUNA-1</strain>
    </source>
</reference>
<organism evidence="2 3">
    <name type="scientific">Ramazzottius varieornatus</name>
    <name type="common">Water bear</name>
    <name type="synonym">Tardigrade</name>
    <dbReference type="NCBI Taxonomy" id="947166"/>
    <lineage>
        <taxon>Eukaryota</taxon>
        <taxon>Metazoa</taxon>
        <taxon>Ecdysozoa</taxon>
        <taxon>Tardigrada</taxon>
        <taxon>Eutardigrada</taxon>
        <taxon>Parachela</taxon>
        <taxon>Hypsibioidea</taxon>
        <taxon>Ramazzottiidae</taxon>
        <taxon>Ramazzottius</taxon>
    </lineage>
</organism>
<evidence type="ECO:0000313" key="2">
    <source>
        <dbReference type="EMBL" id="GAV07339.1"/>
    </source>
</evidence>
<feature type="region of interest" description="Disordered" evidence="1">
    <location>
        <begin position="15"/>
        <end position="38"/>
    </location>
</feature>